<feature type="transmembrane region" description="Helical" evidence="1">
    <location>
        <begin position="201"/>
        <end position="222"/>
    </location>
</feature>
<dbReference type="RefSeq" id="WP_394513508.1">
    <property type="nucleotide sequence ID" value="NZ_JBIGHX010000009.1"/>
</dbReference>
<dbReference type="EMBL" id="JBIGHX010000009">
    <property type="protein sequence ID" value="MFG6464182.1"/>
    <property type="molecule type" value="Genomic_DNA"/>
</dbReference>
<reference evidence="2 3" key="1">
    <citation type="submission" date="2024-08" db="EMBL/GenBank/DDBJ databases">
        <authorList>
            <person name="Lu H."/>
        </authorList>
    </citation>
    <scope>NUCLEOTIDE SEQUENCE [LARGE SCALE GENOMIC DNA]</scope>
    <source>
        <strain evidence="2 3">DXS20W</strain>
    </source>
</reference>
<keyword evidence="1" id="KW-1133">Transmembrane helix</keyword>
<keyword evidence="1" id="KW-0472">Membrane</keyword>
<evidence type="ECO:0000313" key="3">
    <source>
        <dbReference type="Proteomes" id="UP001606302"/>
    </source>
</evidence>
<protein>
    <submittedName>
        <fullName evidence="2">Uncharacterized protein</fullName>
    </submittedName>
</protein>
<feature type="transmembrane region" description="Helical" evidence="1">
    <location>
        <begin position="142"/>
        <end position="161"/>
    </location>
</feature>
<organism evidence="2 3">
    <name type="scientific">Pelomonas lactea</name>
    <dbReference type="NCBI Taxonomy" id="3299030"/>
    <lineage>
        <taxon>Bacteria</taxon>
        <taxon>Pseudomonadati</taxon>
        <taxon>Pseudomonadota</taxon>
        <taxon>Betaproteobacteria</taxon>
        <taxon>Burkholderiales</taxon>
        <taxon>Sphaerotilaceae</taxon>
        <taxon>Roseateles</taxon>
    </lineage>
</organism>
<keyword evidence="1" id="KW-0812">Transmembrane</keyword>
<accession>A0ABW7GQC6</accession>
<gene>
    <name evidence="2" type="ORF">ACG04Q_21620</name>
</gene>
<evidence type="ECO:0000256" key="1">
    <source>
        <dbReference type="SAM" id="Phobius"/>
    </source>
</evidence>
<feature type="transmembrane region" description="Helical" evidence="1">
    <location>
        <begin position="168"/>
        <end position="189"/>
    </location>
</feature>
<keyword evidence="3" id="KW-1185">Reference proteome</keyword>
<name>A0ABW7GQC6_9BURK</name>
<evidence type="ECO:0000313" key="2">
    <source>
        <dbReference type="EMBL" id="MFG6464182.1"/>
    </source>
</evidence>
<comment type="caution">
    <text evidence="2">The sequence shown here is derived from an EMBL/GenBank/DDBJ whole genome shotgun (WGS) entry which is preliminary data.</text>
</comment>
<proteinExistence type="predicted"/>
<dbReference type="Proteomes" id="UP001606302">
    <property type="component" value="Unassembled WGS sequence"/>
</dbReference>
<sequence>MRTLILTVSAVGFALCAGLLALSWFAPLQVERWAREAIEHDVQRRVEARWQSLQQPALPKAAERQLREHAEEVDRARRALVALTVAEMQDPDCPCRRKLREFTRGALEDRIARLGSVTEKLRQLAQAKYAEVSAALLRELRIFSACNAAVFALLGVVAFMRRRATLQLLAPTLVLLGAAAVVACGYLFSQNWLQTVLLSDYVGWAYAPWLAVAIAALADVVWNRARVCTVLVNAALLAVGAAAAAVAC</sequence>
<feature type="transmembrane region" description="Helical" evidence="1">
    <location>
        <begin position="229"/>
        <end position="247"/>
    </location>
</feature>